<feature type="signal peptide" evidence="1">
    <location>
        <begin position="1"/>
        <end position="19"/>
    </location>
</feature>
<sequence length="90" mass="9541">MFASRIVVVFIAIVSVAIAQDQGVLASDSAATDGLGFVQALRDIGQSLTPEQREQAKSIATNPSSTKQQVIDGLKSFFQGIGGDAEYFDF</sequence>
<evidence type="ECO:0000256" key="1">
    <source>
        <dbReference type="SAM" id="SignalP"/>
    </source>
</evidence>
<reference evidence="3" key="1">
    <citation type="submission" date="2022-11" db="UniProtKB">
        <authorList>
            <consortium name="WormBaseParasite"/>
        </authorList>
    </citation>
    <scope>IDENTIFICATION</scope>
</reference>
<feature type="chain" id="PRO_5036788245" evidence="1">
    <location>
        <begin position="20"/>
        <end position="90"/>
    </location>
</feature>
<keyword evidence="2" id="KW-1185">Reference proteome</keyword>
<accession>A0A914YI25</accession>
<evidence type="ECO:0000313" key="3">
    <source>
        <dbReference type="WBParaSite" id="PSU_v2.g18975.t1"/>
    </source>
</evidence>
<evidence type="ECO:0000313" key="2">
    <source>
        <dbReference type="Proteomes" id="UP000887577"/>
    </source>
</evidence>
<dbReference type="WBParaSite" id="PSU_v2.g18975.t1">
    <property type="protein sequence ID" value="PSU_v2.g18975.t1"/>
    <property type="gene ID" value="PSU_v2.g18975"/>
</dbReference>
<organism evidence="2 3">
    <name type="scientific">Panagrolaimus superbus</name>
    <dbReference type="NCBI Taxonomy" id="310955"/>
    <lineage>
        <taxon>Eukaryota</taxon>
        <taxon>Metazoa</taxon>
        <taxon>Ecdysozoa</taxon>
        <taxon>Nematoda</taxon>
        <taxon>Chromadorea</taxon>
        <taxon>Rhabditida</taxon>
        <taxon>Tylenchina</taxon>
        <taxon>Panagrolaimomorpha</taxon>
        <taxon>Panagrolaimoidea</taxon>
        <taxon>Panagrolaimidae</taxon>
        <taxon>Panagrolaimus</taxon>
    </lineage>
</organism>
<dbReference type="Proteomes" id="UP000887577">
    <property type="component" value="Unplaced"/>
</dbReference>
<keyword evidence="1" id="KW-0732">Signal</keyword>
<proteinExistence type="predicted"/>
<protein>
    <submittedName>
        <fullName evidence="3">Uncharacterized protein</fullName>
    </submittedName>
</protein>
<dbReference type="AlphaFoldDB" id="A0A914YI25"/>
<name>A0A914YI25_9BILA</name>